<sequence>MLLVLGAYRKIQVFDHGAPLGINKTPRKGIILNWEKRKKSKQMLFIDDGVSSSSSMLSSSRLVSDTFSQASPREQVHREEHIRPAFRQPQEFLHPFLQFQDIIFKRDSGAASLSILRGCVGRGPIR</sequence>
<evidence type="ECO:0000313" key="1">
    <source>
        <dbReference type="EMBL" id="GBN00106.1"/>
    </source>
</evidence>
<comment type="caution">
    <text evidence="1">The sequence shown here is derived from an EMBL/GenBank/DDBJ whole genome shotgun (WGS) entry which is preliminary data.</text>
</comment>
<dbReference type="OrthoDB" id="8367841at2759"/>
<reference evidence="1 2" key="1">
    <citation type="journal article" date="2019" name="Sci. Rep.">
        <title>Orb-weaving spider Araneus ventricosus genome elucidates the spidroin gene catalogue.</title>
        <authorList>
            <person name="Kono N."/>
            <person name="Nakamura H."/>
            <person name="Ohtoshi R."/>
            <person name="Moran D.A.P."/>
            <person name="Shinohara A."/>
            <person name="Yoshida Y."/>
            <person name="Fujiwara M."/>
            <person name="Mori M."/>
            <person name="Tomita M."/>
            <person name="Arakawa K."/>
        </authorList>
    </citation>
    <scope>NUCLEOTIDE SEQUENCE [LARGE SCALE GENOMIC DNA]</scope>
</reference>
<dbReference type="EMBL" id="BGPR01114133">
    <property type="protein sequence ID" value="GBN00106.1"/>
    <property type="molecule type" value="Genomic_DNA"/>
</dbReference>
<name>A0A4Y2KEB9_ARAVE</name>
<protein>
    <submittedName>
        <fullName evidence="1">Uncharacterized protein</fullName>
    </submittedName>
</protein>
<accession>A0A4Y2KEB9</accession>
<dbReference type="Proteomes" id="UP000499080">
    <property type="component" value="Unassembled WGS sequence"/>
</dbReference>
<evidence type="ECO:0000313" key="2">
    <source>
        <dbReference type="Proteomes" id="UP000499080"/>
    </source>
</evidence>
<organism evidence="1 2">
    <name type="scientific">Araneus ventricosus</name>
    <name type="common">Orbweaver spider</name>
    <name type="synonym">Epeira ventricosa</name>
    <dbReference type="NCBI Taxonomy" id="182803"/>
    <lineage>
        <taxon>Eukaryota</taxon>
        <taxon>Metazoa</taxon>
        <taxon>Ecdysozoa</taxon>
        <taxon>Arthropoda</taxon>
        <taxon>Chelicerata</taxon>
        <taxon>Arachnida</taxon>
        <taxon>Araneae</taxon>
        <taxon>Araneomorphae</taxon>
        <taxon>Entelegynae</taxon>
        <taxon>Araneoidea</taxon>
        <taxon>Araneidae</taxon>
        <taxon>Araneus</taxon>
    </lineage>
</organism>
<gene>
    <name evidence="1" type="ORF">AVEN_153786_1</name>
</gene>
<proteinExistence type="predicted"/>
<keyword evidence="2" id="KW-1185">Reference proteome</keyword>
<dbReference type="AlphaFoldDB" id="A0A4Y2KEB9"/>